<sequence>MFTQRWYWICGTGGWVGEGKGWGWDGVVAGGDVEVGVAWGLGKVVGGSGRKWDGRILGRRVIGSSGVRTLAPPGGYRTGDGSDWESVDGEVRSGRYMEVKWGGEAKGRLGDAQWTVTRTGDAGLSYSGRPYWTIVAFFRLVIEISLLSARGR</sequence>
<name>A0A8H5FK01_9AGAR</name>
<organism evidence="1 2">
    <name type="scientific">Ephemerocybe angulata</name>
    <dbReference type="NCBI Taxonomy" id="980116"/>
    <lineage>
        <taxon>Eukaryota</taxon>
        <taxon>Fungi</taxon>
        <taxon>Dikarya</taxon>
        <taxon>Basidiomycota</taxon>
        <taxon>Agaricomycotina</taxon>
        <taxon>Agaricomycetes</taxon>
        <taxon>Agaricomycetidae</taxon>
        <taxon>Agaricales</taxon>
        <taxon>Agaricineae</taxon>
        <taxon>Psathyrellaceae</taxon>
        <taxon>Ephemerocybe</taxon>
    </lineage>
</organism>
<keyword evidence="2" id="KW-1185">Reference proteome</keyword>
<evidence type="ECO:0000313" key="1">
    <source>
        <dbReference type="EMBL" id="KAF5340000.1"/>
    </source>
</evidence>
<dbReference type="Proteomes" id="UP000541558">
    <property type="component" value="Unassembled WGS sequence"/>
</dbReference>
<gene>
    <name evidence="1" type="ORF">D9611_012355</name>
</gene>
<reference evidence="1 2" key="1">
    <citation type="journal article" date="2020" name="ISME J.">
        <title>Uncovering the hidden diversity of litter-decomposition mechanisms in mushroom-forming fungi.</title>
        <authorList>
            <person name="Floudas D."/>
            <person name="Bentzer J."/>
            <person name="Ahren D."/>
            <person name="Johansson T."/>
            <person name="Persson P."/>
            <person name="Tunlid A."/>
        </authorList>
    </citation>
    <scope>NUCLEOTIDE SEQUENCE [LARGE SCALE GENOMIC DNA]</scope>
    <source>
        <strain evidence="1 2">CBS 175.51</strain>
    </source>
</reference>
<comment type="caution">
    <text evidence="1">The sequence shown here is derived from an EMBL/GenBank/DDBJ whole genome shotgun (WGS) entry which is preliminary data.</text>
</comment>
<evidence type="ECO:0000313" key="2">
    <source>
        <dbReference type="Proteomes" id="UP000541558"/>
    </source>
</evidence>
<proteinExistence type="predicted"/>
<protein>
    <submittedName>
        <fullName evidence="1">Uncharacterized protein</fullName>
    </submittedName>
</protein>
<dbReference type="EMBL" id="JAACJK010000005">
    <property type="protein sequence ID" value="KAF5340000.1"/>
    <property type="molecule type" value="Genomic_DNA"/>
</dbReference>
<accession>A0A8H5FK01</accession>
<dbReference type="AlphaFoldDB" id="A0A8H5FK01"/>